<organism evidence="2">
    <name type="scientific">Porphyromonas phage phage017a_JCVISC001</name>
    <dbReference type="NCBI Taxonomy" id="3154107"/>
    <lineage>
        <taxon>Viruses</taxon>
        <taxon>Duplodnaviria</taxon>
        <taxon>Heunggongvirae</taxon>
        <taxon>Uroviricota</taxon>
        <taxon>Caudoviricetes</taxon>
        <taxon>Nixviridae</taxon>
        <taxon>Dewhirstvirus</taxon>
        <taxon>Dewhirstvirus pging00K</taxon>
    </lineage>
</organism>
<evidence type="ECO:0000313" key="2">
    <source>
        <dbReference type="EMBL" id="DBA55416.1"/>
    </source>
</evidence>
<name>A0AAT9JLC9_9CAUD</name>
<sequence length="30" mass="3775">MKRRDRYGTSCIDREQPKSQKIFWRHGEEH</sequence>
<reference evidence="2" key="2">
    <citation type="submission" date="2024-05" db="EMBL/GenBank/DDBJ databases">
        <authorList>
            <person name="Matrishin C.B."/>
            <person name="Kauffman K.M."/>
        </authorList>
    </citation>
    <scope>NUCLEOTIDE SEQUENCE</scope>
</reference>
<reference evidence="2" key="1">
    <citation type="journal article" date="2023" name="Microbiome">
        <title>Phages are unrecognized players in the ecology of the oral pathogen Porphyromonas gingivalis.</title>
        <authorList>
            <person name="Matrishin C.B."/>
            <person name="Haase E.M."/>
            <person name="Dewhirst F.E."/>
            <person name="Mark Welch J.L."/>
            <person name="Miranda-Sanchez F."/>
            <person name="Chen T."/>
            <person name="MacFarland D.C."/>
            <person name="Kauffman K.M."/>
        </authorList>
    </citation>
    <scope>NUCLEOTIDE SEQUENCE</scope>
</reference>
<proteinExistence type="predicted"/>
<dbReference type="EMBL" id="BK068098">
    <property type="protein sequence ID" value="DBA55416.1"/>
    <property type="molecule type" value="Genomic_DNA"/>
</dbReference>
<protein>
    <submittedName>
        <fullName evidence="2">Uncharacterized protein</fullName>
    </submittedName>
</protein>
<feature type="region of interest" description="Disordered" evidence="1">
    <location>
        <begin position="1"/>
        <end position="30"/>
    </location>
</feature>
<accession>A0AAT9JLC9</accession>
<evidence type="ECO:0000256" key="1">
    <source>
        <dbReference type="SAM" id="MobiDB-lite"/>
    </source>
</evidence>